<dbReference type="InterPro" id="IPR050628">
    <property type="entry name" value="SNF2_RAD54_helicase_TF"/>
</dbReference>
<dbReference type="SMART" id="SM00487">
    <property type="entry name" value="DEXDc"/>
    <property type="match status" value="1"/>
</dbReference>
<dbReference type="GO" id="GO:0005524">
    <property type="term" value="F:ATP binding"/>
    <property type="evidence" value="ECO:0007669"/>
    <property type="project" value="UniProtKB-KW"/>
</dbReference>
<dbReference type="PROSITE" id="PS51192">
    <property type="entry name" value="HELICASE_ATP_BIND_1"/>
    <property type="match status" value="1"/>
</dbReference>
<dbReference type="GO" id="GO:0008094">
    <property type="term" value="F:ATP-dependent activity, acting on DNA"/>
    <property type="evidence" value="ECO:0007669"/>
    <property type="project" value="TreeGrafter"/>
</dbReference>
<dbReference type="InterPro" id="IPR014001">
    <property type="entry name" value="Helicase_ATP-bd"/>
</dbReference>
<evidence type="ECO:0000256" key="1">
    <source>
        <dbReference type="ARBA" id="ARBA00022741"/>
    </source>
</evidence>
<dbReference type="AlphaFoldDB" id="A0A9Q3DLE1"/>
<dbReference type="OrthoDB" id="2505291at2759"/>
<keyword evidence="6" id="KW-1185">Reference proteome</keyword>
<evidence type="ECO:0000256" key="3">
    <source>
        <dbReference type="ARBA" id="ARBA00022840"/>
    </source>
</evidence>
<dbReference type="SUPFAM" id="SSF52540">
    <property type="entry name" value="P-loop containing nucleoside triphosphate hydrolases"/>
    <property type="match status" value="1"/>
</dbReference>
<name>A0A9Q3DLE1_9BASI</name>
<proteinExistence type="predicted"/>
<protein>
    <recommendedName>
        <fullName evidence="4">Helicase ATP-binding domain-containing protein</fullName>
    </recommendedName>
</protein>
<evidence type="ECO:0000259" key="4">
    <source>
        <dbReference type="PROSITE" id="PS51192"/>
    </source>
</evidence>
<keyword evidence="2" id="KW-0378">Hydrolase</keyword>
<keyword evidence="3" id="KW-0067">ATP-binding</keyword>
<dbReference type="Gene3D" id="3.40.50.300">
    <property type="entry name" value="P-loop containing nucleotide triphosphate hydrolases"/>
    <property type="match status" value="1"/>
</dbReference>
<dbReference type="GO" id="GO:0006281">
    <property type="term" value="P:DNA repair"/>
    <property type="evidence" value="ECO:0007669"/>
    <property type="project" value="TreeGrafter"/>
</dbReference>
<dbReference type="InterPro" id="IPR000330">
    <property type="entry name" value="SNF2_N"/>
</dbReference>
<evidence type="ECO:0000256" key="2">
    <source>
        <dbReference type="ARBA" id="ARBA00022801"/>
    </source>
</evidence>
<dbReference type="Gene3D" id="3.40.50.10810">
    <property type="entry name" value="Tandem AAA-ATPase domain"/>
    <property type="match status" value="1"/>
</dbReference>
<organism evidence="5 6">
    <name type="scientific">Austropuccinia psidii MF-1</name>
    <dbReference type="NCBI Taxonomy" id="1389203"/>
    <lineage>
        <taxon>Eukaryota</taxon>
        <taxon>Fungi</taxon>
        <taxon>Dikarya</taxon>
        <taxon>Basidiomycota</taxon>
        <taxon>Pucciniomycotina</taxon>
        <taxon>Pucciniomycetes</taxon>
        <taxon>Pucciniales</taxon>
        <taxon>Sphaerophragmiaceae</taxon>
        <taxon>Austropuccinia</taxon>
    </lineage>
</organism>
<dbReference type="PANTHER" id="PTHR45626">
    <property type="entry name" value="TRANSCRIPTION TERMINATION FACTOR 2-RELATED"/>
    <property type="match status" value="1"/>
</dbReference>
<dbReference type="Proteomes" id="UP000765509">
    <property type="component" value="Unassembled WGS sequence"/>
</dbReference>
<evidence type="ECO:0000313" key="6">
    <source>
        <dbReference type="Proteomes" id="UP000765509"/>
    </source>
</evidence>
<dbReference type="InterPro" id="IPR027417">
    <property type="entry name" value="P-loop_NTPase"/>
</dbReference>
<feature type="domain" description="Helicase ATP-binding" evidence="4">
    <location>
        <begin position="104"/>
        <end position="278"/>
    </location>
</feature>
<dbReference type="GO" id="GO:0016787">
    <property type="term" value="F:hydrolase activity"/>
    <property type="evidence" value="ECO:0007669"/>
    <property type="project" value="UniProtKB-KW"/>
</dbReference>
<evidence type="ECO:0000313" key="5">
    <source>
        <dbReference type="EMBL" id="MBW0505485.1"/>
    </source>
</evidence>
<dbReference type="InterPro" id="IPR038718">
    <property type="entry name" value="SNF2-like_sf"/>
</dbReference>
<sequence length="448" mass="51061">MLTLYSNISRFKPNATFISCCFIIDFQAKTDKITQWIRPPHDDMAPFHYSNPLLPHQKSRIEFLWDQEIPNGQSTHNLFPTSPPGSTFNARHLITNMVVSSFESLLTNNPLEGLLVDDMRLGRTIQAIALIGTSKERLIANPNCSTPTMIIFPPRLITNWQSEISKHAEVGVLHAKIYHGPTFHSLSKADILKYYIIITSYNNITQEFKHTNTSKSFIFKINWHCIILDEAHYICSQYTFTHCAINRLLSSCQIYSTGTPIHNSIYELLGIISFITQSQSSDQDNWSLFILSSLSKGRNNILHLALQHLSLRHTKTTHLKSLPTISHHYELLPLNPTMQQEYSTLYKEFLSSKSKGPGEFSRNINKLKTCCNHHIMLNTIVDADLEDHKGRSTQDSSSTITCSIVDVEPCMMSSKISHLLQSLMKNKQSKCGPTKSVVYTQWNQFLDL</sequence>
<comment type="caution">
    <text evidence="5">The sequence shown here is derived from an EMBL/GenBank/DDBJ whole genome shotgun (WGS) entry which is preliminary data.</text>
</comment>
<reference evidence="5" key="1">
    <citation type="submission" date="2021-03" db="EMBL/GenBank/DDBJ databases">
        <title>Draft genome sequence of rust myrtle Austropuccinia psidii MF-1, a brazilian biotype.</title>
        <authorList>
            <person name="Quecine M.C."/>
            <person name="Pachon D.M.R."/>
            <person name="Bonatelli M.L."/>
            <person name="Correr F.H."/>
            <person name="Franceschini L.M."/>
            <person name="Leite T.F."/>
            <person name="Margarido G.R.A."/>
            <person name="Almeida C.A."/>
            <person name="Ferrarezi J.A."/>
            <person name="Labate C.A."/>
        </authorList>
    </citation>
    <scope>NUCLEOTIDE SEQUENCE</scope>
    <source>
        <strain evidence="5">MF-1</strain>
    </source>
</reference>
<keyword evidence="1" id="KW-0547">Nucleotide-binding</keyword>
<dbReference type="PANTHER" id="PTHR45626:SF22">
    <property type="entry name" value="DNA REPAIR PROTEIN RAD5"/>
    <property type="match status" value="1"/>
</dbReference>
<accession>A0A9Q3DLE1</accession>
<dbReference type="GO" id="GO:0005634">
    <property type="term" value="C:nucleus"/>
    <property type="evidence" value="ECO:0007669"/>
    <property type="project" value="TreeGrafter"/>
</dbReference>
<dbReference type="Pfam" id="PF00176">
    <property type="entry name" value="SNF2-rel_dom"/>
    <property type="match status" value="1"/>
</dbReference>
<gene>
    <name evidence="5" type="ORF">O181_045200</name>
</gene>
<dbReference type="EMBL" id="AVOT02018531">
    <property type="protein sequence ID" value="MBW0505485.1"/>
    <property type="molecule type" value="Genomic_DNA"/>
</dbReference>